<keyword evidence="4" id="KW-1185">Reference proteome</keyword>
<evidence type="ECO:0000313" key="3">
    <source>
        <dbReference type="EMBL" id="PRQ23972.1"/>
    </source>
</evidence>
<comment type="caution">
    <text evidence="3">The sequence shown here is derived from an EMBL/GenBank/DDBJ whole genome shotgun (WGS) entry which is preliminary data.</text>
</comment>
<reference evidence="3 4" key="1">
    <citation type="journal article" date="2018" name="Nat. Genet.">
        <title>The Rosa genome provides new insights in the design of modern roses.</title>
        <authorList>
            <person name="Bendahmane M."/>
        </authorList>
    </citation>
    <scope>NUCLEOTIDE SEQUENCE [LARGE SCALE GENOMIC DNA]</scope>
    <source>
        <strain evidence="4">cv. Old Blush</strain>
    </source>
</reference>
<evidence type="ECO:0000256" key="1">
    <source>
        <dbReference type="SAM" id="Coils"/>
    </source>
</evidence>
<dbReference type="Proteomes" id="UP000238479">
    <property type="component" value="Chromosome 6"/>
</dbReference>
<evidence type="ECO:0000256" key="2">
    <source>
        <dbReference type="SAM" id="MobiDB-lite"/>
    </source>
</evidence>
<feature type="compositionally biased region" description="Basic and acidic residues" evidence="2">
    <location>
        <begin position="35"/>
        <end position="50"/>
    </location>
</feature>
<accession>A0A2P6PPZ5</accession>
<dbReference type="EMBL" id="PDCK01000044">
    <property type="protein sequence ID" value="PRQ23972.1"/>
    <property type="molecule type" value="Genomic_DNA"/>
</dbReference>
<dbReference type="AlphaFoldDB" id="A0A2P6PPZ5"/>
<gene>
    <name evidence="3" type="ORF">RchiOBHm_Chr6g0267261</name>
</gene>
<organism evidence="3 4">
    <name type="scientific">Rosa chinensis</name>
    <name type="common">China rose</name>
    <dbReference type="NCBI Taxonomy" id="74649"/>
    <lineage>
        <taxon>Eukaryota</taxon>
        <taxon>Viridiplantae</taxon>
        <taxon>Streptophyta</taxon>
        <taxon>Embryophyta</taxon>
        <taxon>Tracheophyta</taxon>
        <taxon>Spermatophyta</taxon>
        <taxon>Magnoliopsida</taxon>
        <taxon>eudicotyledons</taxon>
        <taxon>Gunneridae</taxon>
        <taxon>Pentapetalae</taxon>
        <taxon>rosids</taxon>
        <taxon>fabids</taxon>
        <taxon>Rosales</taxon>
        <taxon>Rosaceae</taxon>
        <taxon>Rosoideae</taxon>
        <taxon>Rosoideae incertae sedis</taxon>
        <taxon>Rosa</taxon>
    </lineage>
</organism>
<dbReference type="Gramene" id="PRQ23972">
    <property type="protein sequence ID" value="PRQ23972"/>
    <property type="gene ID" value="RchiOBHm_Chr6g0267261"/>
</dbReference>
<keyword evidence="1" id="KW-0175">Coiled coil</keyword>
<feature type="region of interest" description="Disordered" evidence="2">
    <location>
        <begin position="335"/>
        <end position="397"/>
    </location>
</feature>
<proteinExistence type="predicted"/>
<feature type="region of interest" description="Disordered" evidence="2">
    <location>
        <begin position="1"/>
        <end position="92"/>
    </location>
</feature>
<feature type="compositionally biased region" description="Polar residues" evidence="2">
    <location>
        <begin position="9"/>
        <end position="19"/>
    </location>
</feature>
<sequence length="397" mass="43578">MKTCLHLSPQVSSPTTQASIPPGFRRATIRSPIDSFEKTSGKRRMGEEVQSKQGPPKKKMRASDEVDNLMEDAKRETRQSKARQRVDTPGAHHRQVDVPEFLSDYVGDMMGLVDTKTYTANFGTGELEGELDSLVEGAKSSLILANLKNHLIIDKMAERIRELDSQVLATNKELRATLTQLGQKKKDVAKMEDYHKRLKEKETEVDQLGEKVKGLEKELRVKANECKKNKDLEVEVQDLRERVEGLRSKAKASRNSILREFQDSKEYKDILENSYSEGYTDLLTLCVEHFVEKGMGWAVSLGVDAMPSEIKGSPSKVTLADASPGLALSSHEVEGLDSGGVDQASGSVLGDEPIEVLSDDHQQGKSGTADTPAEDKGGALGGGEDGNERAKVTNVDP</sequence>
<evidence type="ECO:0000313" key="4">
    <source>
        <dbReference type="Proteomes" id="UP000238479"/>
    </source>
</evidence>
<feature type="coiled-coil region" evidence="1">
    <location>
        <begin position="153"/>
        <end position="256"/>
    </location>
</feature>
<protein>
    <submittedName>
        <fullName evidence="3">Uncharacterized protein</fullName>
    </submittedName>
</protein>
<name>A0A2P6PPZ5_ROSCH</name>